<feature type="transmembrane region" description="Helical" evidence="10">
    <location>
        <begin position="217"/>
        <end position="234"/>
    </location>
</feature>
<comment type="similarity">
    <text evidence="10">Belongs to the monovalent cation:proton antiporter 1 (CPA1) transporter (TC 2.A.36) family.</text>
</comment>
<feature type="transmembrane region" description="Helical" evidence="10">
    <location>
        <begin position="354"/>
        <end position="378"/>
    </location>
</feature>
<evidence type="ECO:0000259" key="11">
    <source>
        <dbReference type="Pfam" id="PF00999"/>
    </source>
</evidence>
<organism evidence="12 13">
    <name type="scientific">Pseudoroseomonas ludipueritiae</name>
    <dbReference type="NCBI Taxonomy" id="198093"/>
    <lineage>
        <taxon>Bacteria</taxon>
        <taxon>Pseudomonadati</taxon>
        <taxon>Pseudomonadota</taxon>
        <taxon>Alphaproteobacteria</taxon>
        <taxon>Acetobacterales</taxon>
        <taxon>Acetobacteraceae</taxon>
        <taxon>Pseudoroseomonas</taxon>
    </lineage>
</organism>
<reference evidence="12 13" key="1">
    <citation type="journal article" date="2009" name="Int. J. Syst. Evol. Microbiol.">
        <title>Transfer of Teichococcus ludipueritiae and Muricoccus roseus to the genus Roseomonas, as Roseomonas ludipueritiae comb. nov. and Roseomonas rosea comb. nov., respectively, and emended description of the genus Roseomonas.</title>
        <authorList>
            <person name="Sanchez-Porro C."/>
            <person name="Gallego V."/>
            <person name="Busse H.J."/>
            <person name="Kampfer P."/>
            <person name="Ventosa A."/>
        </authorList>
    </citation>
    <scope>NUCLEOTIDE SEQUENCE [LARGE SCALE GENOMIC DNA]</scope>
    <source>
        <strain evidence="12 13">DSM 14915</strain>
    </source>
</reference>
<evidence type="ECO:0000256" key="10">
    <source>
        <dbReference type="RuleBase" id="RU366002"/>
    </source>
</evidence>
<feature type="transmembrane region" description="Helical" evidence="10">
    <location>
        <begin position="240"/>
        <end position="259"/>
    </location>
</feature>
<dbReference type="PRINTS" id="PR01084">
    <property type="entry name" value="NAHEXCHNGR"/>
</dbReference>
<evidence type="ECO:0000313" key="13">
    <source>
        <dbReference type="Proteomes" id="UP000603940"/>
    </source>
</evidence>
<evidence type="ECO:0000256" key="4">
    <source>
        <dbReference type="ARBA" id="ARBA00022692"/>
    </source>
</evidence>
<dbReference type="InterPro" id="IPR018422">
    <property type="entry name" value="Cation/H_exchanger_CPA1"/>
</dbReference>
<gene>
    <name evidence="12" type="ORF">IBL25_13820</name>
</gene>
<proteinExistence type="inferred from homology"/>
<dbReference type="Gene3D" id="6.10.140.1330">
    <property type="match status" value="1"/>
</dbReference>
<evidence type="ECO:0000256" key="3">
    <source>
        <dbReference type="ARBA" id="ARBA00022475"/>
    </source>
</evidence>
<dbReference type="InterPro" id="IPR004705">
    <property type="entry name" value="Cation/H_exchanger_CPA1_bac"/>
</dbReference>
<evidence type="ECO:0000256" key="8">
    <source>
        <dbReference type="ARBA" id="ARBA00023136"/>
    </source>
</evidence>
<feature type="transmembrane region" description="Helical" evidence="10">
    <location>
        <begin position="390"/>
        <end position="410"/>
    </location>
</feature>
<evidence type="ECO:0000256" key="5">
    <source>
        <dbReference type="ARBA" id="ARBA00022989"/>
    </source>
</evidence>
<feature type="transmembrane region" description="Helical" evidence="10">
    <location>
        <begin position="6"/>
        <end position="23"/>
    </location>
</feature>
<dbReference type="Pfam" id="PF00999">
    <property type="entry name" value="Na_H_Exchanger"/>
    <property type="match status" value="1"/>
</dbReference>
<keyword evidence="5 10" id="KW-1133">Transmembrane helix</keyword>
<feature type="transmembrane region" description="Helical" evidence="10">
    <location>
        <begin position="113"/>
        <end position="135"/>
    </location>
</feature>
<feature type="domain" description="Cation/H+ exchanger transmembrane" evidence="11">
    <location>
        <begin position="13"/>
        <end position="415"/>
    </location>
</feature>
<keyword evidence="3" id="KW-1003">Cell membrane</keyword>
<protein>
    <submittedName>
        <fullName evidence="12">Na+/H+ antiporter</fullName>
    </submittedName>
</protein>
<evidence type="ECO:0000256" key="2">
    <source>
        <dbReference type="ARBA" id="ARBA00022448"/>
    </source>
</evidence>
<sequence>MDVVEMVLALLLAVVVSGFVDRLSPIPLPLPLLQISLGALLSYAGGFQVELHPDVFFLLFLPPLLFLDGWRIPKRGLFRDGWTIAELALGLVLFTVLGIGLFIHWMIAEMPLAVAFALAAVLSPTDPIAVSAVAARVPIPHRLMHILEGESLLNDASSLVCLRFAVAAALTGSFSISSAALTFLQLAVGGIAIGVALTWALMWVLGRLVRRIGEDPALQTLVSLLIPFGAYLAAEHFHFSGILAAVAAGITMNYAEIFGQAQAATRIRRTVVWDMVQFAANGIIFVLLGEQLPGILAGVAGPENGSDWMLAVYVVAIVVALGLLRLGWVWTSLQFTLYRARLKGQPRPRVGWRVLVATSLAGVRGAITLAGVLTLPLVMEDGSPFPARNLAIFLAMGVILVSLVGASVLLPPVLRGLELPPEEAHEREEDEARRAATEAAVKAIHRMQQQMAAGHADAELYAEAATMSMEPYRHRLDGAQMSEEEAERHRRIAGIERKLRLAGLKAERDALFHLRRAQRIEDNTFSRLVREIDLAEARYGA</sequence>
<dbReference type="InterPro" id="IPR004709">
    <property type="entry name" value="NaH_exchanger"/>
</dbReference>
<keyword evidence="7 10" id="KW-0406">Ion transport</keyword>
<comment type="subcellular location">
    <subcellularLocation>
        <location evidence="10">Cell inner membrane</location>
        <topology evidence="10">Multi-pass membrane protein</topology>
    </subcellularLocation>
    <subcellularLocation>
        <location evidence="1">Cell membrane</location>
        <topology evidence="1">Multi-pass membrane protein</topology>
    </subcellularLocation>
</comment>
<accession>A0ABR7R8J0</accession>
<keyword evidence="9 10" id="KW-0739">Sodium transport</keyword>
<keyword evidence="2 10" id="KW-0813">Transport</keyword>
<dbReference type="PANTHER" id="PTHR10110">
    <property type="entry name" value="SODIUM/HYDROGEN EXCHANGER"/>
    <property type="match status" value="1"/>
</dbReference>
<name>A0ABR7R8J0_9PROT</name>
<keyword evidence="8 10" id="KW-0472">Membrane</keyword>
<keyword evidence="13" id="KW-1185">Reference proteome</keyword>
<feature type="transmembrane region" description="Helical" evidence="10">
    <location>
        <begin position="183"/>
        <end position="205"/>
    </location>
</feature>
<comment type="caution">
    <text evidence="12">The sequence shown here is derived from an EMBL/GenBank/DDBJ whole genome shotgun (WGS) entry which is preliminary data.</text>
</comment>
<dbReference type="RefSeq" id="WP_187779129.1">
    <property type="nucleotide sequence ID" value="NZ_JACTUZ010000058.1"/>
</dbReference>
<feature type="transmembrane region" description="Helical" evidence="10">
    <location>
        <begin position="308"/>
        <end position="333"/>
    </location>
</feature>
<comment type="caution">
    <text evidence="10">Lacks conserved residue(s) required for the propagation of feature annotation.</text>
</comment>
<evidence type="ECO:0000256" key="1">
    <source>
        <dbReference type="ARBA" id="ARBA00004651"/>
    </source>
</evidence>
<keyword evidence="10" id="KW-0997">Cell inner membrane</keyword>
<comment type="function">
    <text evidence="10">Na(+)/H(+) antiporter that extrudes sodium in exchange for external protons.</text>
</comment>
<evidence type="ECO:0000256" key="7">
    <source>
        <dbReference type="ARBA" id="ARBA00023065"/>
    </source>
</evidence>
<keyword evidence="4 10" id="KW-0812">Transmembrane</keyword>
<dbReference type="PANTHER" id="PTHR10110:SF86">
    <property type="entry name" value="SODIUM_HYDROGEN EXCHANGER 7"/>
    <property type="match status" value="1"/>
</dbReference>
<keyword evidence="6 10" id="KW-0915">Sodium</keyword>
<feature type="transmembrane region" description="Helical" evidence="10">
    <location>
        <begin position="84"/>
        <end position="107"/>
    </location>
</feature>
<evidence type="ECO:0000256" key="9">
    <source>
        <dbReference type="ARBA" id="ARBA00023201"/>
    </source>
</evidence>
<keyword evidence="10" id="KW-0050">Antiport</keyword>
<evidence type="ECO:0000256" key="6">
    <source>
        <dbReference type="ARBA" id="ARBA00023053"/>
    </source>
</evidence>
<dbReference type="EMBL" id="JACTUZ010000058">
    <property type="protein sequence ID" value="MBC9178019.1"/>
    <property type="molecule type" value="Genomic_DNA"/>
</dbReference>
<evidence type="ECO:0000313" key="12">
    <source>
        <dbReference type="EMBL" id="MBC9178019.1"/>
    </source>
</evidence>
<dbReference type="NCBIfam" id="TIGR00831">
    <property type="entry name" value="a_cpa1"/>
    <property type="match status" value="1"/>
</dbReference>
<dbReference type="InterPro" id="IPR006153">
    <property type="entry name" value="Cation/H_exchanger_TM"/>
</dbReference>
<dbReference type="Proteomes" id="UP000603940">
    <property type="component" value="Unassembled WGS sequence"/>
</dbReference>